<evidence type="ECO:0000256" key="1">
    <source>
        <dbReference type="SAM" id="Coils"/>
    </source>
</evidence>
<evidence type="ECO:0008006" key="5">
    <source>
        <dbReference type="Google" id="ProtNLM"/>
    </source>
</evidence>
<protein>
    <recommendedName>
        <fullName evidence="5">YceG-like family protein</fullName>
    </recommendedName>
</protein>
<evidence type="ECO:0000256" key="2">
    <source>
        <dbReference type="SAM" id="SignalP"/>
    </source>
</evidence>
<keyword evidence="4" id="KW-1185">Reference proteome</keyword>
<keyword evidence="1" id="KW-0175">Coiled coil</keyword>
<feature type="coiled-coil region" evidence="1">
    <location>
        <begin position="91"/>
        <end position="118"/>
    </location>
</feature>
<evidence type="ECO:0000313" key="3">
    <source>
        <dbReference type="EMBL" id="GAE30582.1"/>
    </source>
</evidence>
<dbReference type="Gene3D" id="3.30.1490.480">
    <property type="entry name" value="Endolytic murein transglycosylase"/>
    <property type="match status" value="1"/>
</dbReference>
<feature type="chain" id="PRO_5038871500" description="YceG-like family protein" evidence="2">
    <location>
        <begin position="26"/>
        <end position="187"/>
    </location>
</feature>
<comment type="caution">
    <text evidence="3">The sequence shown here is derived from an EMBL/GenBank/DDBJ whole genome shotgun (WGS) entry which is preliminary data.</text>
</comment>
<organism evidence="3 4">
    <name type="scientific">Halalkalibacter hemicellulosilyticusJCM 9152</name>
    <dbReference type="NCBI Taxonomy" id="1236971"/>
    <lineage>
        <taxon>Bacteria</taxon>
        <taxon>Bacillati</taxon>
        <taxon>Bacillota</taxon>
        <taxon>Bacilli</taxon>
        <taxon>Bacillales</taxon>
        <taxon>Bacillaceae</taxon>
        <taxon>Halalkalibacter</taxon>
    </lineage>
</organism>
<dbReference type="OrthoDB" id="2942983at2"/>
<dbReference type="Proteomes" id="UP000018895">
    <property type="component" value="Unassembled WGS sequence"/>
</dbReference>
<gene>
    <name evidence="3" type="ORF">JCM9152_1994</name>
</gene>
<dbReference type="EMBL" id="BAUU01000012">
    <property type="protein sequence ID" value="GAE30582.1"/>
    <property type="molecule type" value="Genomic_DNA"/>
</dbReference>
<proteinExistence type="predicted"/>
<sequence length="187" mass="20784">MTAKTVRAFASGLLMAGGICGIAYVVDTGSAEELENEATDENVHSDSDDEHINEQLTEDGYSLDDMTSELINEGYLVRTEEEWQTILDELDESHEEELNELRDRISELEDQDENSDGASVIYRTILTVTPGMTSIDVGQALERANIIDRAMDFFDEVEDQGLANSLKPGTYEVDSEMSLSEVISEIF</sequence>
<evidence type="ECO:0000313" key="4">
    <source>
        <dbReference type="Proteomes" id="UP000018895"/>
    </source>
</evidence>
<feature type="signal peptide" evidence="2">
    <location>
        <begin position="1"/>
        <end position="25"/>
    </location>
</feature>
<name>W4QF79_9BACI</name>
<keyword evidence="2" id="KW-0732">Signal</keyword>
<reference evidence="3" key="1">
    <citation type="journal article" date="2014" name="Genome Announc.">
        <title>Draft Genome Sequences of Three Alkaliphilic Bacillus Strains, Bacillus wakoensis JCM 9140T, Bacillus akibai JCM 9157T, and Bacillus hemicellulosilyticus JCM 9152T.</title>
        <authorList>
            <person name="Yuki M."/>
            <person name="Oshima K."/>
            <person name="Suda W."/>
            <person name="Oshida Y."/>
            <person name="Kitamura K."/>
            <person name="Iida T."/>
            <person name="Hattori M."/>
            <person name="Ohkuma M."/>
        </authorList>
    </citation>
    <scope>NUCLEOTIDE SEQUENCE [LARGE SCALE GENOMIC DNA]</scope>
    <source>
        <strain evidence="3">JCM 9152</strain>
    </source>
</reference>
<dbReference type="RefSeq" id="WP_052015794.1">
    <property type="nucleotide sequence ID" value="NZ_BAUU01000012.1"/>
</dbReference>
<accession>W4QF79</accession>
<dbReference type="STRING" id="1236971.JCM9152_1994"/>
<dbReference type="AlphaFoldDB" id="W4QF79"/>